<feature type="transmembrane region" description="Helical" evidence="6">
    <location>
        <begin position="6"/>
        <end position="27"/>
    </location>
</feature>
<evidence type="ECO:0000313" key="8">
    <source>
        <dbReference type="Proteomes" id="UP000304864"/>
    </source>
</evidence>
<comment type="subcellular location">
    <subcellularLocation>
        <location evidence="1">Membrane</location>
        <topology evidence="1">Single-pass membrane protein</topology>
    </subcellularLocation>
</comment>
<keyword evidence="8" id="KW-1185">Reference proteome</keyword>
<evidence type="ECO:0000313" key="7">
    <source>
        <dbReference type="EMBL" id="QCU89695.1"/>
    </source>
</evidence>
<dbReference type="InterPro" id="IPR023353">
    <property type="entry name" value="LemA-like_dom_sf"/>
</dbReference>
<dbReference type="EMBL" id="CP040602">
    <property type="protein sequence ID" value="QCU89695.1"/>
    <property type="molecule type" value="Genomic_DNA"/>
</dbReference>
<evidence type="ECO:0000256" key="6">
    <source>
        <dbReference type="SAM" id="Phobius"/>
    </source>
</evidence>
<gene>
    <name evidence="7" type="ORF">FE785_03100</name>
</gene>
<dbReference type="OrthoDB" id="9804152at2"/>
<dbReference type="Pfam" id="PF04011">
    <property type="entry name" value="LemA"/>
    <property type="match status" value="1"/>
</dbReference>
<protein>
    <submittedName>
        <fullName evidence="7">LemA family protein</fullName>
    </submittedName>
</protein>
<dbReference type="Gene3D" id="1.20.1440.20">
    <property type="entry name" value="LemA-like domain"/>
    <property type="match status" value="1"/>
</dbReference>
<dbReference type="KEGG" id="thig:FE785_03100"/>
<evidence type="ECO:0000256" key="4">
    <source>
        <dbReference type="ARBA" id="ARBA00022989"/>
    </source>
</evidence>
<evidence type="ECO:0000256" key="5">
    <source>
        <dbReference type="ARBA" id="ARBA00023136"/>
    </source>
</evidence>
<proteinExistence type="inferred from homology"/>
<comment type="similarity">
    <text evidence="2">Belongs to the LemA family.</text>
</comment>
<name>A0A4P9K461_9GAMM</name>
<accession>A0A4P9K461</accession>
<reference evidence="7 8" key="1">
    <citation type="submission" date="2019-05" db="EMBL/GenBank/DDBJ databases">
        <title>Thiomicrorhabdus sediminis sp. nov, a novel sulfur-oxidizing bacterium isolated from coastal sediment.</title>
        <authorList>
            <person name="Liu X."/>
        </authorList>
    </citation>
    <scope>NUCLEOTIDE SEQUENCE [LARGE SCALE GENOMIC DNA]</scope>
    <source>
        <strain evidence="7 8">G1</strain>
    </source>
</reference>
<evidence type="ECO:0000256" key="3">
    <source>
        <dbReference type="ARBA" id="ARBA00022692"/>
    </source>
</evidence>
<dbReference type="PANTHER" id="PTHR34478:SF1">
    <property type="entry name" value="PROTEIN LEMA"/>
    <property type="match status" value="1"/>
</dbReference>
<evidence type="ECO:0000256" key="1">
    <source>
        <dbReference type="ARBA" id="ARBA00004167"/>
    </source>
</evidence>
<keyword evidence="4 6" id="KW-1133">Transmembrane helix</keyword>
<organism evidence="7 8">
    <name type="scientific">Thiomicrorhabdus sediminis</name>
    <dbReference type="NCBI Taxonomy" id="2580412"/>
    <lineage>
        <taxon>Bacteria</taxon>
        <taxon>Pseudomonadati</taxon>
        <taxon>Pseudomonadota</taxon>
        <taxon>Gammaproteobacteria</taxon>
        <taxon>Thiotrichales</taxon>
        <taxon>Piscirickettsiaceae</taxon>
        <taxon>Thiomicrorhabdus</taxon>
    </lineage>
</organism>
<sequence length="199" mass="22292">MDISPTMITVFIIVLLIISVITIYNQIVSLKESVKRGWANVITQERQKGKILPELLKLVDQYTGYEGEVLTAVTELRGQASKLQNDSQQLRGDSIDVNSAKQFDDNVKAFLGGLNFVAEAYPDLKANDTFKKAMHEVTKQEENVGAAIRIFNSNVEEFNAFIGMFPMNLVNGFLNKEQALNIFEDSTAASAFEYKPNFK</sequence>
<dbReference type="RefSeq" id="WP_138564309.1">
    <property type="nucleotide sequence ID" value="NZ_CP040602.1"/>
</dbReference>
<evidence type="ECO:0000256" key="2">
    <source>
        <dbReference type="ARBA" id="ARBA00008854"/>
    </source>
</evidence>
<dbReference type="SUPFAM" id="SSF140478">
    <property type="entry name" value="LemA-like"/>
    <property type="match status" value="1"/>
</dbReference>
<dbReference type="InterPro" id="IPR007156">
    <property type="entry name" value="MamQ_LemA"/>
</dbReference>
<dbReference type="GO" id="GO:0016020">
    <property type="term" value="C:membrane"/>
    <property type="evidence" value="ECO:0007669"/>
    <property type="project" value="UniProtKB-SubCell"/>
</dbReference>
<dbReference type="Proteomes" id="UP000304864">
    <property type="component" value="Chromosome"/>
</dbReference>
<keyword evidence="5 6" id="KW-0472">Membrane</keyword>
<keyword evidence="3 6" id="KW-0812">Transmembrane</keyword>
<dbReference type="AlphaFoldDB" id="A0A4P9K461"/>
<dbReference type="PANTHER" id="PTHR34478">
    <property type="entry name" value="PROTEIN LEMA"/>
    <property type="match status" value="1"/>
</dbReference>